<keyword evidence="3" id="KW-1185">Reference proteome</keyword>
<dbReference type="PIRSF" id="PIRSF021290">
    <property type="entry name" value="DUF1273"/>
    <property type="match status" value="1"/>
</dbReference>
<dbReference type="PANTHER" id="PTHR38440">
    <property type="entry name" value="UPF0398 PROTEIN YPSA"/>
    <property type="match status" value="1"/>
</dbReference>
<evidence type="ECO:0000313" key="3">
    <source>
        <dbReference type="Proteomes" id="UP000199159"/>
    </source>
</evidence>
<dbReference type="InterPro" id="IPR010697">
    <property type="entry name" value="YspA"/>
</dbReference>
<dbReference type="Proteomes" id="UP000199159">
    <property type="component" value="Unassembled WGS sequence"/>
</dbReference>
<dbReference type="AlphaFoldDB" id="A0A1H0TJF9"/>
<dbReference type="Gene3D" id="3.40.50.450">
    <property type="match status" value="1"/>
</dbReference>
<dbReference type="NCBIfam" id="NF010181">
    <property type="entry name" value="PRK13660.1"/>
    <property type="match status" value="1"/>
</dbReference>
<dbReference type="HAMAP" id="MF_01575">
    <property type="entry name" value="UPF0398"/>
    <property type="match status" value="1"/>
</dbReference>
<dbReference type="Pfam" id="PF06908">
    <property type="entry name" value="YpsA"/>
    <property type="match status" value="1"/>
</dbReference>
<protein>
    <recommendedName>
        <fullName evidence="1">UPF0398 protein SAMN05216565_103549</fullName>
    </recommendedName>
</protein>
<dbReference type="SUPFAM" id="SSF102405">
    <property type="entry name" value="MCP/YpsA-like"/>
    <property type="match status" value="1"/>
</dbReference>
<accession>A0A1H0TJF9</accession>
<proteinExistence type="inferred from homology"/>
<sequence length="186" mass="21479">MIKVLAITGYKPFELGLFDKKHPGIVYIKKAIKNKLLALLDDGLEWVIISGQLGVELWAAEVTLDLQMVHPELKLAVITPFLDQEEKWNESNKELYEFILSQADYTNSITNKKYENPTQFRLKNTFFIDKSDGLLIVYDDENEGSPKFIYNQAKRESEQSAYELMVINGYDLQVIAEEEQFNGNDF</sequence>
<gene>
    <name evidence="2" type="ORF">SAMN05216565_103549</name>
</gene>
<comment type="similarity">
    <text evidence="1">Belongs to the UPF0398 family.</text>
</comment>
<dbReference type="EMBL" id="FNJU01000003">
    <property type="protein sequence ID" value="SDP53820.1"/>
    <property type="molecule type" value="Genomic_DNA"/>
</dbReference>
<evidence type="ECO:0000256" key="1">
    <source>
        <dbReference type="HAMAP-Rule" id="MF_01575"/>
    </source>
</evidence>
<name>A0A1H0TJF9_9BACI</name>
<dbReference type="STRING" id="930152.SAMN05216565_103549"/>
<organism evidence="2 3">
    <name type="scientific">Litchfieldia salsa</name>
    <dbReference type="NCBI Taxonomy" id="930152"/>
    <lineage>
        <taxon>Bacteria</taxon>
        <taxon>Bacillati</taxon>
        <taxon>Bacillota</taxon>
        <taxon>Bacilli</taxon>
        <taxon>Bacillales</taxon>
        <taxon>Bacillaceae</taxon>
        <taxon>Litchfieldia</taxon>
    </lineage>
</organism>
<dbReference type="PANTHER" id="PTHR38440:SF1">
    <property type="entry name" value="UPF0398 PROTEIN SPR0331"/>
    <property type="match status" value="1"/>
</dbReference>
<evidence type="ECO:0000313" key="2">
    <source>
        <dbReference type="EMBL" id="SDP53820.1"/>
    </source>
</evidence>
<reference evidence="3" key="1">
    <citation type="submission" date="2016-10" db="EMBL/GenBank/DDBJ databases">
        <authorList>
            <person name="Varghese N."/>
            <person name="Submissions S."/>
        </authorList>
    </citation>
    <scope>NUCLEOTIDE SEQUENCE [LARGE SCALE GENOMIC DNA]</scope>
    <source>
        <strain evidence="3">IBRC-M10078</strain>
    </source>
</reference>